<dbReference type="Pfam" id="PF00640">
    <property type="entry name" value="PID"/>
    <property type="match status" value="1"/>
</dbReference>
<evidence type="ECO:0000259" key="25">
    <source>
        <dbReference type="PROSITE" id="PS50102"/>
    </source>
</evidence>
<feature type="domain" description="PID" evidence="23">
    <location>
        <begin position="1672"/>
        <end position="1726"/>
    </location>
</feature>
<dbReference type="EMBL" id="JH431781">
    <property type="status" value="NOT_ANNOTATED_CDS"/>
    <property type="molecule type" value="Genomic_DNA"/>
</dbReference>
<evidence type="ECO:0000313" key="28">
    <source>
        <dbReference type="EnsemblMetazoa" id="SMAR007328-PA"/>
    </source>
</evidence>
<keyword evidence="12 20" id="KW-0067">ATP-binding</keyword>
<dbReference type="FunFam" id="2.30.29.30:FF:000124">
    <property type="entry name" value="carboxyl-terminal PDZ ligand of neuronal nitric oxide synthase protein-like"/>
    <property type="match status" value="1"/>
</dbReference>
<evidence type="ECO:0000256" key="21">
    <source>
        <dbReference type="SAM" id="Coils"/>
    </source>
</evidence>
<dbReference type="SUPFAM" id="SSF49562">
    <property type="entry name" value="C2 domain (Calcium/lipid-binding domain, CaLB)"/>
    <property type="match status" value="1"/>
</dbReference>
<evidence type="ECO:0000256" key="15">
    <source>
        <dbReference type="ARBA" id="ARBA00023242"/>
    </source>
</evidence>
<evidence type="ECO:0000256" key="11">
    <source>
        <dbReference type="ARBA" id="ARBA00022777"/>
    </source>
</evidence>
<dbReference type="SMART" id="SM00360">
    <property type="entry name" value="RRM"/>
    <property type="match status" value="1"/>
</dbReference>
<evidence type="ECO:0000259" key="27">
    <source>
        <dbReference type="PROSITE" id="PS51860"/>
    </source>
</evidence>
<dbReference type="CDD" id="cd12305">
    <property type="entry name" value="RRM_NELFE"/>
    <property type="match status" value="1"/>
</dbReference>
<proteinExistence type="inferred from homology"/>
<dbReference type="GO" id="GO:0005737">
    <property type="term" value="C:cytoplasm"/>
    <property type="evidence" value="ECO:0007669"/>
    <property type="project" value="UniProtKB-SubCell"/>
</dbReference>
<evidence type="ECO:0000256" key="6">
    <source>
        <dbReference type="ARBA" id="ARBA00022527"/>
    </source>
</evidence>
<evidence type="ECO:0000259" key="26">
    <source>
        <dbReference type="PROSITE" id="PS51285"/>
    </source>
</evidence>
<dbReference type="PROSITE" id="PS50011">
    <property type="entry name" value="PROTEIN_KINASE_DOM"/>
    <property type="match status" value="1"/>
</dbReference>
<dbReference type="STRING" id="126957.T1J1B0"/>
<feature type="domain" description="REM-1" evidence="27">
    <location>
        <begin position="339"/>
        <end position="414"/>
    </location>
</feature>
<feature type="compositionally biased region" description="Polar residues" evidence="22">
    <location>
        <begin position="96"/>
        <end position="105"/>
    </location>
</feature>
<feature type="coiled-coil region" evidence="21">
    <location>
        <begin position="354"/>
        <end position="411"/>
    </location>
</feature>
<dbReference type="PROSITE" id="PS51860">
    <property type="entry name" value="REM_1"/>
    <property type="match status" value="2"/>
</dbReference>
<feature type="region of interest" description="Disordered" evidence="22">
    <location>
        <begin position="1250"/>
        <end position="1293"/>
    </location>
</feature>
<evidence type="ECO:0000256" key="16">
    <source>
        <dbReference type="ARBA" id="ARBA00047272"/>
    </source>
</evidence>
<dbReference type="SUPFAM" id="SSF46585">
    <property type="entry name" value="HR1 repeat"/>
    <property type="match status" value="2"/>
</dbReference>
<dbReference type="InterPro" id="IPR011993">
    <property type="entry name" value="PH-like_dom_sf"/>
</dbReference>
<dbReference type="Proteomes" id="UP000014500">
    <property type="component" value="Unassembled WGS sequence"/>
</dbReference>
<dbReference type="SMART" id="SM00220">
    <property type="entry name" value="S_TKc"/>
    <property type="match status" value="1"/>
</dbReference>
<keyword evidence="9" id="KW-0677">Repeat</keyword>
<dbReference type="PROSITE" id="PS01179">
    <property type="entry name" value="PID"/>
    <property type="match status" value="1"/>
</dbReference>
<dbReference type="Pfam" id="PF00433">
    <property type="entry name" value="Pkinase_C"/>
    <property type="match status" value="1"/>
</dbReference>
<dbReference type="GO" id="GO:0005524">
    <property type="term" value="F:ATP binding"/>
    <property type="evidence" value="ECO:0007669"/>
    <property type="project" value="UniProtKB-UniRule"/>
</dbReference>
<accession>T1J1B0</accession>
<dbReference type="Pfam" id="PF00069">
    <property type="entry name" value="Pkinase"/>
    <property type="match status" value="1"/>
</dbReference>
<evidence type="ECO:0000256" key="2">
    <source>
        <dbReference type="ARBA" id="ARBA00004496"/>
    </source>
</evidence>
<dbReference type="FunFam" id="1.10.510.10:FF:000038">
    <property type="entry name" value="serine/threonine-protein kinase N2 isoform X1"/>
    <property type="match status" value="1"/>
</dbReference>
<evidence type="ECO:0000256" key="22">
    <source>
        <dbReference type="SAM" id="MobiDB-lite"/>
    </source>
</evidence>
<keyword evidence="7" id="KW-0597">Phosphoprotein</keyword>
<dbReference type="PANTHER" id="PTHR24351">
    <property type="entry name" value="RIBOSOMAL PROTEIN S6 KINASE"/>
    <property type="match status" value="1"/>
</dbReference>
<feature type="compositionally biased region" description="Polar residues" evidence="22">
    <location>
        <begin position="1170"/>
        <end position="1190"/>
    </location>
</feature>
<protein>
    <recommendedName>
        <fullName evidence="4">protein kinase C</fullName>
        <ecNumber evidence="4">2.7.11.13</ecNumber>
    </recommendedName>
</protein>
<feature type="binding site" evidence="20">
    <location>
        <position position="1354"/>
    </location>
    <ligand>
        <name>ATP</name>
        <dbReference type="ChEBI" id="CHEBI:30616"/>
    </ligand>
</feature>
<feature type="domain" description="RRM" evidence="25">
    <location>
        <begin position="164"/>
        <end position="234"/>
    </location>
</feature>
<dbReference type="eggNOG" id="KOG4458">
    <property type="taxonomic scope" value="Eukaryota"/>
</dbReference>
<keyword evidence="11" id="KW-0418">Kinase</keyword>
<feature type="region of interest" description="Disordered" evidence="22">
    <location>
        <begin position="2328"/>
        <end position="2353"/>
    </location>
</feature>
<dbReference type="SUPFAM" id="SSF56112">
    <property type="entry name" value="Protein kinase-like (PK-like)"/>
    <property type="match status" value="1"/>
</dbReference>
<dbReference type="Pfam" id="PF02185">
    <property type="entry name" value="HR1"/>
    <property type="match status" value="2"/>
</dbReference>
<dbReference type="GO" id="GO:0003723">
    <property type="term" value="F:RNA binding"/>
    <property type="evidence" value="ECO:0007669"/>
    <property type="project" value="UniProtKB-UniRule"/>
</dbReference>
<feature type="region of interest" description="Disordered" evidence="22">
    <location>
        <begin position="976"/>
        <end position="1002"/>
    </location>
</feature>
<dbReference type="PROSITE" id="PS50102">
    <property type="entry name" value="RRM"/>
    <property type="match status" value="1"/>
</dbReference>
<dbReference type="InterPro" id="IPR037313">
    <property type="entry name" value="PKN_HR1_1"/>
</dbReference>
<feature type="domain" description="AGC-kinase C-terminal" evidence="26">
    <location>
        <begin position="1585"/>
        <end position="1667"/>
    </location>
</feature>
<dbReference type="SMART" id="SM00742">
    <property type="entry name" value="Hr1"/>
    <property type="match status" value="2"/>
</dbReference>
<dbReference type="InterPro" id="IPR006020">
    <property type="entry name" value="PTB/PI_dom"/>
</dbReference>
<dbReference type="PROSITE" id="PS00107">
    <property type="entry name" value="PROTEIN_KINASE_ATP"/>
    <property type="match status" value="1"/>
</dbReference>
<dbReference type="GO" id="GO:0005634">
    <property type="term" value="C:nucleus"/>
    <property type="evidence" value="ECO:0007669"/>
    <property type="project" value="UniProtKB-SubCell"/>
</dbReference>
<evidence type="ECO:0000256" key="3">
    <source>
        <dbReference type="ARBA" id="ARBA00005490"/>
    </source>
</evidence>
<feature type="region of interest" description="Disordered" evidence="22">
    <location>
        <begin position="86"/>
        <end position="134"/>
    </location>
</feature>
<keyword evidence="10 20" id="KW-0547">Nucleotide-binding</keyword>
<keyword evidence="14 19" id="KW-0175">Coiled coil</keyword>
<dbReference type="SMART" id="SM00133">
    <property type="entry name" value="S_TK_X"/>
    <property type="match status" value="1"/>
</dbReference>
<evidence type="ECO:0000256" key="14">
    <source>
        <dbReference type="ARBA" id="ARBA00023054"/>
    </source>
</evidence>
<evidence type="ECO:0000256" key="7">
    <source>
        <dbReference type="ARBA" id="ARBA00022553"/>
    </source>
</evidence>
<sequence>MVYLHFPSNLTEEEQMLQNKYQKLRKKKKALQQLKAPKPEPEKQPIVIKRPFEAKDAKEAAKKLLKSGAISAIKIENKNKMGFKRSKNLERKLSTTEKAQVSGYQPFQPAHQSDEEEKEKESSTPSSAPSGRPILKKGLYESFVSARDSRENRDGKMEKPKQGNTIYVHGFGVTEEILRNAFSDFGNIINISMEIDKNCGFVTFENMKSAEKAINEMDSSMVSAIQLNVSLARRQPSIETTSDGSTSSWTQIATINSQKGTHKDMREMVVSADVSTCADRLISHPSSTEARDSFLSFIHNIEKLFNFKMADLGTSFGQEDLLRQSTFQDLSLKYGFQPDLSDGYSLQHKLEVLKEQMKKEIRKELKIKEGAENLRKVATDKRSIANVNSILKKANNKLQELQEDLHEMDSHILMTRGQGHATLIGSNLNGIDVGFLALNRNGNERDVPLSAVDQRKQALEKQLNIELKVKQGAENMILMYNGGSSKDRKLLAEAQQMLADSKAKIEYIRMRINKAKQCGEDLNSSGDNLNRENNLMTSLEVRIEELRHHLRIETAVVTVTPHQVQCRQVDARGVSCTIQGNGESGLRMECSWSPRMTPPNISLAPQVILRSQTPSYRISNLPARPKSYHMEGSSFNMLDSRAKEVRFEQVGFEEKCVKSTLNANVTRCDNSLGAKSWVRKPYTKCRSEPFIGLTQFDQLPSSPTPVDRPDRLIHSPDLCSTYKSDRGAFKTFSSHFCTHVPEKKDFSKKDCEDVNVSPKIRLKRRSPFRGIKEACDYLDISRRKSAPDTLTEAPIEVLRKSLGIKKYGGVRHASSELFGSDKSENLVRAQTFGRVLTNVRKPGHHVGPARNKFCECEHCQRHFATIGGNVGKIAQGSLSESSKKLDLIRRSLEVRSKELSPLSPKQDILRKELESAQAASLSPTIYTSISSYTNSRLNTKETPQQSFTTSLSKPAAVTGKLEVRLLGCQDLLEDVPGRSRRDSSSSSPGDLKSLMKATRAVTGRSSSKSYSIKEETSKIFGLAEDRKVLRDEIMAVLKLDNVNVGQTSWKPCSQQAWDQRFSIDLDRSRELEIDIYWRDWRSLCAVKFLRLEEFIDDVRHGMALHLEPQGLLFAEIKFLNPMISRKPKLQRQRKLFKHKEKNFLRPGQMNINVATWGRLMKRAIPQACSENTTTSPIHQPLTATTSTPSSRPLPLIPRNVFDSPATDDRIDSRVKRPLAPPPPPPPPSGQPILGENDVQDALSKFDFLRDETSPESSQCIEVNDEEDLSRHSPTPEPLVELPEDEVPPRPPLMVKKPMIRSVSDVDVISLGRVSNHSIGMSLDNFRFISVLGRGHFGKVILSQYKNTSEYFAIKALKKGDIIAREEVESLMAEKRIFEVANSMRHPFLVNLFACFQTESHVCFVMEYACGGDLMMHIHADVFTEPRAVFYASCVVLGLQYLHDSKIIYRDLKLDNLLLDSEGYVKIADFGLCKEGMGFNERTGTFCGTPEFLAPEVLTETSYTRAVDWWGLGVLIFEMLVGESPFPGDDEEEVFDSIVNDEVRFPRFLSADSISIMRRLLRKNPERRLGSSERDAEDVKKQTFFKNINWDDLLQRKVKPPFVPTVRSSEDVSNFDEEFTAEKAILTPPKDPRTLSVEEQVNNMPSKKQYNLVHDDAYDSRIPLHSEEAFQHGIPFQAKYIGSLDVPRPSSRVEIVAAMRRIRYEFKAKAIKKKKVNILVSVDGVKVSLRKKKKKNQWWDESRLVVMSHPIYRIFYVSHDSQDLKIFSYIARDGSSNVFKCNVFKSNKKEWTFIPDLSRDMLTVKEKPRKKLSFRDPEVDRVRKDLHCNTMMVDVEQHHRPSFVIVNETAFDDDNNGVCIGDHAKWNSLENIHLESQAMRIVRTVGQAFEVGHKLSLQHAQQNLDTQEDAHSERSSDAASDKTKTAISAAELPSEPNSCDIQTEEMNPSKERERKIVQRPTQLDPLPPPPVKESTKNSPLTSGETYSSMMAEPLPLIDNIPSAGSPLSVHHEIQLLQERLEQEQQQTQVAVAQVHLLRDQLGAESAARLEAQARNHHLLVQNKDLLNHIQLLIQHIQDLESQLPVGQASVAYQEIGRVLNLPVLCEPTTPASAPAALPDFQELRSNCIPDQSHYTNLGSTNPQLASPTRIVGPVFTYAHSYGAPIACTPSVMTTNPRLINGGLTTTYTTQRLSPLTSLLLPTPGSRSPSQVPSQTPSPQPCEQRNIKADSNVQNNVPPVPKLNPPPQKRRVSPQARSPVSGGQEIISPGSTNTSSTSNNSLSSNDSLAKQRLEAAETGNLSDNRLGITRQTLMELGELTLNDRQPIRKTLSSNGPYSGPLRTGSAYVTSPSDEERLARLQRAAWTRHTYGK</sequence>
<evidence type="ECO:0000259" key="24">
    <source>
        <dbReference type="PROSITE" id="PS50011"/>
    </source>
</evidence>
<name>T1J1B0_STRMM</name>
<dbReference type="Gene3D" id="3.30.200.20">
    <property type="entry name" value="Phosphorylase Kinase, domain 1"/>
    <property type="match status" value="1"/>
</dbReference>
<dbReference type="SMART" id="SM00462">
    <property type="entry name" value="PTB"/>
    <property type="match status" value="1"/>
</dbReference>
<dbReference type="Gene3D" id="1.10.287.160">
    <property type="entry name" value="HR1 repeat"/>
    <property type="match status" value="2"/>
</dbReference>
<feature type="compositionally biased region" description="Low complexity" evidence="22">
    <location>
        <begin position="2269"/>
        <end position="2286"/>
    </location>
</feature>
<dbReference type="CDD" id="cd01270">
    <property type="entry name" value="PTB_CAPON-like"/>
    <property type="match status" value="1"/>
</dbReference>
<dbReference type="InterPro" id="IPR008271">
    <property type="entry name" value="Ser/Thr_kinase_AS"/>
</dbReference>
<reference evidence="28" key="2">
    <citation type="submission" date="2015-02" db="UniProtKB">
        <authorList>
            <consortium name="EnsemblMetazoa"/>
        </authorList>
    </citation>
    <scope>IDENTIFICATION</scope>
</reference>
<dbReference type="CDD" id="cd11623">
    <property type="entry name" value="HR1_PKN_2"/>
    <property type="match status" value="1"/>
</dbReference>
<dbReference type="Gene3D" id="3.30.70.330">
    <property type="match status" value="1"/>
</dbReference>
<dbReference type="InterPro" id="IPR034637">
    <property type="entry name" value="NELFE_RRM"/>
</dbReference>
<evidence type="ECO:0000256" key="8">
    <source>
        <dbReference type="ARBA" id="ARBA00022679"/>
    </source>
</evidence>
<dbReference type="FunFam" id="1.10.287.160:FF:000002">
    <property type="entry name" value="Putative serine/threonine-protein kinase N2"/>
    <property type="match status" value="1"/>
</dbReference>
<evidence type="ECO:0000256" key="13">
    <source>
        <dbReference type="ARBA" id="ARBA00022884"/>
    </source>
</evidence>
<evidence type="ECO:0000259" key="23">
    <source>
        <dbReference type="PROSITE" id="PS01179"/>
    </source>
</evidence>
<evidence type="ECO:0000313" key="29">
    <source>
        <dbReference type="Proteomes" id="UP000014500"/>
    </source>
</evidence>
<evidence type="ECO:0000256" key="5">
    <source>
        <dbReference type="ARBA" id="ARBA00022490"/>
    </source>
</evidence>
<dbReference type="InterPro" id="IPR017892">
    <property type="entry name" value="Pkinase_C"/>
</dbReference>
<dbReference type="PROSITE" id="PS51285">
    <property type="entry name" value="AGC_KINASE_CTER"/>
    <property type="match status" value="1"/>
</dbReference>
<feature type="domain" description="REM-1" evidence="27">
    <location>
        <begin position="442"/>
        <end position="521"/>
    </location>
</feature>
<dbReference type="Gene3D" id="2.30.29.30">
    <property type="entry name" value="Pleckstrin-homology domain (PH domain)/Phosphotyrosine-binding domain (PTB)"/>
    <property type="match status" value="1"/>
</dbReference>
<keyword evidence="29" id="KW-1185">Reference proteome</keyword>
<dbReference type="GO" id="GO:0031267">
    <property type="term" value="F:small GTPase binding"/>
    <property type="evidence" value="ECO:0007669"/>
    <property type="project" value="InterPro"/>
</dbReference>
<dbReference type="GO" id="GO:0007165">
    <property type="term" value="P:signal transduction"/>
    <property type="evidence" value="ECO:0007669"/>
    <property type="project" value="InterPro"/>
</dbReference>
<keyword evidence="6" id="KW-0723">Serine/threonine-protein kinase</keyword>
<feature type="domain" description="Protein kinase" evidence="24">
    <location>
        <begin position="1325"/>
        <end position="1584"/>
    </location>
</feature>
<feature type="compositionally biased region" description="Basic and acidic residues" evidence="22">
    <location>
        <begin position="1907"/>
        <end position="1923"/>
    </location>
</feature>
<dbReference type="SUPFAM" id="SSF50729">
    <property type="entry name" value="PH domain-like"/>
    <property type="match status" value="1"/>
</dbReference>
<dbReference type="InterPro" id="IPR000504">
    <property type="entry name" value="RRM_dom"/>
</dbReference>
<comment type="similarity">
    <text evidence="3">Belongs to the protein kinase superfamily. AGC Ser/Thr protein kinase family. PKC subfamily.</text>
</comment>
<feature type="compositionally biased region" description="Pro residues" evidence="22">
    <location>
        <begin position="1218"/>
        <end position="1229"/>
    </location>
</feature>
<keyword evidence="5" id="KW-0963">Cytoplasm</keyword>
<dbReference type="InterPro" id="IPR011009">
    <property type="entry name" value="Kinase-like_dom_sf"/>
</dbReference>
<dbReference type="GO" id="GO:0004697">
    <property type="term" value="F:diacylglycerol-dependent serine/threonine kinase activity"/>
    <property type="evidence" value="ECO:0007669"/>
    <property type="project" value="UniProtKB-EC"/>
</dbReference>
<dbReference type="InterPro" id="IPR036274">
    <property type="entry name" value="HR1_rpt_sf"/>
</dbReference>
<feature type="region of interest" description="Disordered" evidence="22">
    <location>
        <begin position="28"/>
        <end position="47"/>
    </location>
</feature>
<evidence type="ECO:0000256" key="1">
    <source>
        <dbReference type="ARBA" id="ARBA00004123"/>
    </source>
</evidence>
<evidence type="ECO:0000256" key="20">
    <source>
        <dbReference type="PROSITE-ProRule" id="PRU10141"/>
    </source>
</evidence>
<feature type="compositionally biased region" description="Polar residues" evidence="22">
    <location>
        <begin position="1975"/>
        <end position="1985"/>
    </location>
</feature>
<evidence type="ECO:0000256" key="12">
    <source>
        <dbReference type="ARBA" id="ARBA00022840"/>
    </source>
</evidence>
<keyword evidence="8" id="KW-0808">Transferase</keyword>
<comment type="catalytic activity">
    <reaction evidence="17">
        <text>L-seryl-[protein] + ATP = O-phospho-L-seryl-[protein] + ADP + H(+)</text>
        <dbReference type="Rhea" id="RHEA:17989"/>
        <dbReference type="Rhea" id="RHEA-COMP:9863"/>
        <dbReference type="Rhea" id="RHEA-COMP:11604"/>
        <dbReference type="ChEBI" id="CHEBI:15378"/>
        <dbReference type="ChEBI" id="CHEBI:29999"/>
        <dbReference type="ChEBI" id="CHEBI:30616"/>
        <dbReference type="ChEBI" id="CHEBI:83421"/>
        <dbReference type="ChEBI" id="CHEBI:456216"/>
        <dbReference type="EC" id="2.7.11.13"/>
    </reaction>
</comment>
<dbReference type="SUPFAM" id="SSF54928">
    <property type="entry name" value="RNA-binding domain, RBD"/>
    <property type="match status" value="1"/>
</dbReference>
<dbReference type="InterPro" id="IPR012677">
    <property type="entry name" value="Nucleotide-bd_a/b_plait_sf"/>
</dbReference>
<feature type="region of interest" description="Disordered" evidence="22">
    <location>
        <begin position="2196"/>
        <end position="2287"/>
    </location>
</feature>
<dbReference type="Pfam" id="PF00076">
    <property type="entry name" value="RRM_1"/>
    <property type="match status" value="1"/>
</dbReference>
<dbReference type="CDD" id="cd11622">
    <property type="entry name" value="HR1_PKN_1"/>
    <property type="match status" value="1"/>
</dbReference>
<dbReference type="eggNOG" id="KOG0694">
    <property type="taxonomic scope" value="Eukaryota"/>
</dbReference>
<dbReference type="HOGENOM" id="CLU_229518_0_0_1"/>
<evidence type="ECO:0000256" key="19">
    <source>
        <dbReference type="PROSITE-ProRule" id="PRU01207"/>
    </source>
</evidence>
<dbReference type="InterPro" id="IPR000719">
    <property type="entry name" value="Prot_kinase_dom"/>
</dbReference>
<feature type="region of interest" description="Disordered" evidence="22">
    <location>
        <begin position="1170"/>
        <end position="1235"/>
    </location>
</feature>
<reference evidence="29" key="1">
    <citation type="submission" date="2011-05" db="EMBL/GenBank/DDBJ databases">
        <authorList>
            <person name="Richards S.R."/>
            <person name="Qu J."/>
            <person name="Jiang H."/>
            <person name="Jhangiani S.N."/>
            <person name="Agravi P."/>
            <person name="Goodspeed R."/>
            <person name="Gross S."/>
            <person name="Mandapat C."/>
            <person name="Jackson L."/>
            <person name="Mathew T."/>
            <person name="Pu L."/>
            <person name="Thornton R."/>
            <person name="Saada N."/>
            <person name="Wilczek-Boney K.B."/>
            <person name="Lee S."/>
            <person name="Kovar C."/>
            <person name="Wu Y."/>
            <person name="Scherer S.E."/>
            <person name="Worley K.C."/>
            <person name="Muzny D.M."/>
            <person name="Gibbs R."/>
        </authorList>
    </citation>
    <scope>NUCLEOTIDE SEQUENCE</scope>
    <source>
        <strain evidence="29">Brora</strain>
    </source>
</reference>
<dbReference type="eggNOG" id="KOG4815">
    <property type="taxonomic scope" value="Eukaryota"/>
</dbReference>
<dbReference type="PROSITE" id="PS00108">
    <property type="entry name" value="PROTEIN_KINASE_ST"/>
    <property type="match status" value="1"/>
</dbReference>
<evidence type="ECO:0000256" key="18">
    <source>
        <dbReference type="PROSITE-ProRule" id="PRU00176"/>
    </source>
</evidence>
<evidence type="ECO:0000256" key="9">
    <source>
        <dbReference type="ARBA" id="ARBA00022737"/>
    </source>
</evidence>
<dbReference type="InterPro" id="IPR017441">
    <property type="entry name" value="Protein_kinase_ATP_BS"/>
</dbReference>
<dbReference type="InterPro" id="IPR011072">
    <property type="entry name" value="HR1_rho-bd"/>
</dbReference>
<dbReference type="Gene3D" id="1.10.510.10">
    <property type="entry name" value="Transferase(Phosphotransferase) domain 1"/>
    <property type="match status" value="1"/>
</dbReference>
<dbReference type="InterPro" id="IPR035979">
    <property type="entry name" value="RBD_domain_sf"/>
</dbReference>
<dbReference type="InterPro" id="IPR035892">
    <property type="entry name" value="C2_domain_sf"/>
</dbReference>
<evidence type="ECO:0000256" key="4">
    <source>
        <dbReference type="ARBA" id="ARBA00012429"/>
    </source>
</evidence>
<dbReference type="FunFam" id="3.30.200.20:FF:000058">
    <property type="entry name" value="Putative serine/threonine-protein kinase N2"/>
    <property type="match status" value="1"/>
</dbReference>
<dbReference type="InterPro" id="IPR000961">
    <property type="entry name" value="AGC-kinase_C"/>
</dbReference>
<keyword evidence="15" id="KW-0539">Nucleus</keyword>
<feature type="region of interest" description="Disordered" evidence="22">
    <location>
        <begin position="1900"/>
        <end position="1985"/>
    </location>
</feature>
<evidence type="ECO:0000256" key="17">
    <source>
        <dbReference type="ARBA" id="ARBA00047470"/>
    </source>
</evidence>
<evidence type="ECO:0000256" key="10">
    <source>
        <dbReference type="ARBA" id="ARBA00022741"/>
    </source>
</evidence>
<dbReference type="FunFam" id="1.10.287.160:FF:000003">
    <property type="entry name" value="Putative serine/threonine-protein kinase N2"/>
    <property type="match status" value="1"/>
</dbReference>
<comment type="subcellular location">
    <subcellularLocation>
        <location evidence="2">Cytoplasm</location>
    </subcellularLocation>
    <subcellularLocation>
        <location evidence="1">Nucleus</location>
    </subcellularLocation>
</comment>
<dbReference type="CDD" id="cd05589">
    <property type="entry name" value="STKc_PKN"/>
    <property type="match status" value="1"/>
</dbReference>
<keyword evidence="13 18" id="KW-0694">RNA-binding</keyword>
<feature type="compositionally biased region" description="Low complexity" evidence="22">
    <location>
        <begin position="2196"/>
        <end position="2215"/>
    </location>
</feature>
<dbReference type="EnsemblMetazoa" id="SMAR007328-RA">
    <property type="protein sequence ID" value="SMAR007328-PA"/>
    <property type="gene ID" value="SMAR007328"/>
</dbReference>
<feature type="compositionally biased region" description="Basic and acidic residues" evidence="22">
    <location>
        <begin position="1946"/>
        <end position="1955"/>
    </location>
</feature>
<feature type="compositionally biased region" description="Polar residues" evidence="22">
    <location>
        <begin position="1934"/>
        <end position="1945"/>
    </location>
</feature>
<dbReference type="EC" id="2.7.11.13" evidence="4"/>
<comment type="catalytic activity">
    <reaction evidence="16">
        <text>L-threonyl-[protein] + ATP = O-phospho-L-threonyl-[protein] + ADP + H(+)</text>
        <dbReference type="Rhea" id="RHEA:46608"/>
        <dbReference type="Rhea" id="RHEA-COMP:11060"/>
        <dbReference type="Rhea" id="RHEA-COMP:11605"/>
        <dbReference type="ChEBI" id="CHEBI:15378"/>
        <dbReference type="ChEBI" id="CHEBI:30013"/>
        <dbReference type="ChEBI" id="CHEBI:30616"/>
        <dbReference type="ChEBI" id="CHEBI:61977"/>
        <dbReference type="ChEBI" id="CHEBI:456216"/>
        <dbReference type="EC" id="2.7.11.13"/>
    </reaction>
</comment>
<organism evidence="28 29">
    <name type="scientific">Strigamia maritima</name>
    <name type="common">European centipede</name>
    <name type="synonym">Geophilus maritimus</name>
    <dbReference type="NCBI Taxonomy" id="126957"/>
    <lineage>
        <taxon>Eukaryota</taxon>
        <taxon>Metazoa</taxon>
        <taxon>Ecdysozoa</taxon>
        <taxon>Arthropoda</taxon>
        <taxon>Myriapoda</taxon>
        <taxon>Chilopoda</taxon>
        <taxon>Pleurostigmophora</taxon>
        <taxon>Geophilomorpha</taxon>
        <taxon>Linotaeniidae</taxon>
        <taxon>Strigamia</taxon>
    </lineage>
</organism>
<feature type="compositionally biased region" description="Pro residues" evidence="22">
    <location>
        <begin position="2236"/>
        <end position="2245"/>
    </location>
</feature>